<dbReference type="GO" id="GO:0005737">
    <property type="term" value="C:cytoplasm"/>
    <property type="evidence" value="ECO:0007669"/>
    <property type="project" value="UniProtKB-ARBA"/>
</dbReference>
<dbReference type="InterPro" id="IPR055343">
    <property type="entry name" value="CREG_beta-barrel"/>
</dbReference>
<comment type="caution">
    <text evidence="3">The sequence shown here is derived from an EMBL/GenBank/DDBJ whole genome shotgun (WGS) entry which is preliminary data.</text>
</comment>
<evidence type="ECO:0000259" key="2">
    <source>
        <dbReference type="Pfam" id="PF13883"/>
    </source>
</evidence>
<evidence type="ECO:0000313" key="3">
    <source>
        <dbReference type="EMBL" id="KAK6928240.1"/>
    </source>
</evidence>
<dbReference type="SUPFAM" id="SSF50475">
    <property type="entry name" value="FMN-binding split barrel"/>
    <property type="match status" value="1"/>
</dbReference>
<name>A0AAN8V655_9MAGN</name>
<dbReference type="InterPro" id="IPR012349">
    <property type="entry name" value="Split_barrel_FMN-bd"/>
</dbReference>
<keyword evidence="4" id="KW-1185">Reference proteome</keyword>
<proteinExistence type="predicted"/>
<feature type="compositionally biased region" description="Basic residues" evidence="1">
    <location>
        <begin position="1"/>
        <end position="13"/>
    </location>
</feature>
<dbReference type="PANTHER" id="PTHR13343:SF17">
    <property type="entry name" value="CELLULAR REPRESSOR OF E1A-STIMULATED GENES, ISOFORM A"/>
    <property type="match status" value="1"/>
</dbReference>
<dbReference type="Gene3D" id="2.30.110.10">
    <property type="entry name" value="Electron Transport, Fmn-binding Protein, Chain A"/>
    <property type="match status" value="1"/>
</dbReference>
<feature type="region of interest" description="Disordered" evidence="1">
    <location>
        <begin position="1"/>
        <end position="28"/>
    </location>
</feature>
<dbReference type="EMBL" id="JBAMMX010000014">
    <property type="protein sequence ID" value="KAK6928240.1"/>
    <property type="molecule type" value="Genomic_DNA"/>
</dbReference>
<dbReference type="PANTHER" id="PTHR13343">
    <property type="entry name" value="CREG1 PROTEIN"/>
    <property type="match status" value="1"/>
</dbReference>
<dbReference type="AlphaFoldDB" id="A0AAN8V655"/>
<reference evidence="3 4" key="1">
    <citation type="submission" date="2023-12" db="EMBL/GenBank/DDBJ databases">
        <title>A high-quality genome assembly for Dillenia turbinata (Dilleniales).</title>
        <authorList>
            <person name="Chanderbali A."/>
        </authorList>
    </citation>
    <scope>NUCLEOTIDE SEQUENCE [LARGE SCALE GENOMIC DNA]</scope>
    <source>
        <strain evidence="3">LSX21</strain>
        <tissue evidence="3">Leaf</tissue>
    </source>
</reference>
<gene>
    <name evidence="3" type="ORF">RJ641_006831</name>
</gene>
<organism evidence="3 4">
    <name type="scientific">Dillenia turbinata</name>
    <dbReference type="NCBI Taxonomy" id="194707"/>
    <lineage>
        <taxon>Eukaryota</taxon>
        <taxon>Viridiplantae</taxon>
        <taxon>Streptophyta</taxon>
        <taxon>Embryophyta</taxon>
        <taxon>Tracheophyta</taxon>
        <taxon>Spermatophyta</taxon>
        <taxon>Magnoliopsida</taxon>
        <taxon>eudicotyledons</taxon>
        <taxon>Gunneridae</taxon>
        <taxon>Pentapetalae</taxon>
        <taxon>Dilleniales</taxon>
        <taxon>Dilleniaceae</taxon>
        <taxon>Dillenia</taxon>
    </lineage>
</organism>
<accession>A0AAN8V655</accession>
<evidence type="ECO:0000256" key="1">
    <source>
        <dbReference type="SAM" id="MobiDB-lite"/>
    </source>
</evidence>
<feature type="domain" description="CREG-like beta-barrel" evidence="2">
    <location>
        <begin position="20"/>
        <end position="183"/>
    </location>
</feature>
<protein>
    <recommendedName>
        <fullName evidence="2">CREG-like beta-barrel domain-containing protein</fullName>
    </recommendedName>
</protein>
<dbReference type="Pfam" id="PF13883">
    <property type="entry name" value="CREG_beta-barrel"/>
    <property type="match status" value="1"/>
</dbReference>
<dbReference type="Proteomes" id="UP001370490">
    <property type="component" value="Unassembled WGS sequence"/>
</dbReference>
<sequence length="187" mass="20706">MEKKVSRPIKRVSRNPVSKPDPGNAPASARWLVSQNSWGSLSTVSLELAGAPFGNVVSYSDGLPDEGQGIPYFYLTTLDPTAKNALKDPRASLTLSEYILGTCGKKDPMNPSCGKITLTGKLKLLESKSKEEEFAQKVLFAKHPEMSGWPPSHNFRFFKLEIEDIFLINAFGGPKPLTVEEYLRYKL</sequence>
<evidence type="ECO:0000313" key="4">
    <source>
        <dbReference type="Proteomes" id="UP001370490"/>
    </source>
</evidence>